<organism evidence="1">
    <name type="scientific">Lepeophtheirus salmonis</name>
    <name type="common">Salmon louse</name>
    <name type="synonym">Caligus salmonis</name>
    <dbReference type="NCBI Taxonomy" id="72036"/>
    <lineage>
        <taxon>Eukaryota</taxon>
        <taxon>Metazoa</taxon>
        <taxon>Ecdysozoa</taxon>
        <taxon>Arthropoda</taxon>
        <taxon>Crustacea</taxon>
        <taxon>Multicrustacea</taxon>
        <taxon>Hexanauplia</taxon>
        <taxon>Copepoda</taxon>
        <taxon>Siphonostomatoida</taxon>
        <taxon>Caligidae</taxon>
        <taxon>Lepeophtheirus</taxon>
    </lineage>
</organism>
<proteinExistence type="predicted"/>
<dbReference type="EMBL" id="HACA01006896">
    <property type="protein sequence ID" value="CDW24257.1"/>
    <property type="molecule type" value="Transcribed_RNA"/>
</dbReference>
<reference evidence="1" key="1">
    <citation type="submission" date="2014-05" db="EMBL/GenBank/DDBJ databases">
        <authorList>
            <person name="Chronopoulou M."/>
        </authorList>
    </citation>
    <scope>NUCLEOTIDE SEQUENCE</scope>
    <source>
        <tissue evidence="1">Whole organism</tissue>
    </source>
</reference>
<name>A0A0K2TF98_LEPSM</name>
<protein>
    <submittedName>
        <fullName evidence="1">Uncharacterized protein</fullName>
    </submittedName>
</protein>
<dbReference type="AlphaFoldDB" id="A0A0K2TF98"/>
<accession>A0A0K2TF98</accession>
<sequence>MEKWNQQIKGLKPRGVRRILFRGRANFFWTGPEFHQLNFFYRY</sequence>
<evidence type="ECO:0000313" key="1">
    <source>
        <dbReference type="EMBL" id="CDW24257.1"/>
    </source>
</evidence>